<reference evidence="4" key="1">
    <citation type="journal article" date="2021" name="Nat. Commun.">
        <title>Genetic determinants of endophytism in the Arabidopsis root mycobiome.</title>
        <authorList>
            <person name="Mesny F."/>
            <person name="Miyauchi S."/>
            <person name="Thiergart T."/>
            <person name="Pickel B."/>
            <person name="Atanasova L."/>
            <person name="Karlsson M."/>
            <person name="Huettel B."/>
            <person name="Barry K.W."/>
            <person name="Haridas S."/>
            <person name="Chen C."/>
            <person name="Bauer D."/>
            <person name="Andreopoulos W."/>
            <person name="Pangilinan J."/>
            <person name="LaButti K."/>
            <person name="Riley R."/>
            <person name="Lipzen A."/>
            <person name="Clum A."/>
            <person name="Drula E."/>
            <person name="Henrissat B."/>
            <person name="Kohler A."/>
            <person name="Grigoriev I.V."/>
            <person name="Martin F.M."/>
            <person name="Hacquard S."/>
        </authorList>
    </citation>
    <scope>NUCLEOTIDE SEQUENCE</scope>
    <source>
        <strain evidence="4">MPI-CAGE-CH-0230</strain>
    </source>
</reference>
<keyword evidence="2" id="KW-0653">Protein transport</keyword>
<dbReference type="Pfam" id="PF03987">
    <property type="entry name" value="Autophagy_act_C"/>
    <property type="match status" value="1"/>
</dbReference>
<gene>
    <name evidence="4" type="ORF">B0I36DRAFT_362622</name>
</gene>
<evidence type="ECO:0000256" key="2">
    <source>
        <dbReference type="ARBA" id="ARBA00022927"/>
    </source>
</evidence>
<evidence type="ECO:0000256" key="1">
    <source>
        <dbReference type="ARBA" id="ARBA00022786"/>
    </source>
</evidence>
<dbReference type="AlphaFoldDB" id="A0A9P9BN23"/>
<dbReference type="EMBL" id="JAGTJQ010000005">
    <property type="protein sequence ID" value="KAH7030811.1"/>
    <property type="molecule type" value="Genomic_DNA"/>
</dbReference>
<dbReference type="OrthoDB" id="4089664at2759"/>
<accession>A0A9P9BN23</accession>
<protein>
    <recommendedName>
        <fullName evidence="6">Ubiquitin-like-conjugating enzyme ATG10</fullName>
    </recommendedName>
</protein>
<keyword evidence="1" id="KW-0833">Ubl conjugation pathway</keyword>
<keyword evidence="5" id="KW-1185">Reference proteome</keyword>
<comment type="caution">
    <text evidence="4">The sequence shown here is derived from an EMBL/GenBank/DDBJ whole genome shotgun (WGS) entry which is preliminary data.</text>
</comment>
<keyword evidence="3" id="KW-0072">Autophagy</keyword>
<proteinExistence type="predicted"/>
<dbReference type="InterPro" id="IPR007135">
    <property type="entry name" value="Atg3/Atg10"/>
</dbReference>
<dbReference type="Proteomes" id="UP000756346">
    <property type="component" value="Unassembled WGS sequence"/>
</dbReference>
<sequence>MDQASHYRSTYRAYPHLTPEEFAEVCHHLESRYCKATLGPLRRRWRLHVRTALSTSFDFDSDHATYLQIRRPLTSASSAEDDELAATFGTFSFGSLEGQDDVVVADDHMVQMDESDESVLPRQPRRFGDGYVTYEIHYHPTYRAPCLWFSLHDLPVHEPAFNVETVFRRLVPDEYKDSLRRVGSVGGISADRRFLSH</sequence>
<name>A0A9P9BN23_9PEZI</name>
<organism evidence="4 5">
    <name type="scientific">Microdochium trichocladiopsis</name>
    <dbReference type="NCBI Taxonomy" id="1682393"/>
    <lineage>
        <taxon>Eukaryota</taxon>
        <taxon>Fungi</taxon>
        <taxon>Dikarya</taxon>
        <taxon>Ascomycota</taxon>
        <taxon>Pezizomycotina</taxon>
        <taxon>Sordariomycetes</taxon>
        <taxon>Xylariomycetidae</taxon>
        <taxon>Xylariales</taxon>
        <taxon>Microdochiaceae</taxon>
        <taxon>Microdochium</taxon>
    </lineage>
</organism>
<evidence type="ECO:0000313" key="4">
    <source>
        <dbReference type="EMBL" id="KAH7030811.1"/>
    </source>
</evidence>
<dbReference type="GeneID" id="70188229"/>
<dbReference type="GO" id="GO:0015031">
    <property type="term" value="P:protein transport"/>
    <property type="evidence" value="ECO:0007669"/>
    <property type="project" value="UniProtKB-KW"/>
</dbReference>
<evidence type="ECO:0000256" key="3">
    <source>
        <dbReference type="ARBA" id="ARBA00023006"/>
    </source>
</evidence>
<dbReference type="GO" id="GO:0006914">
    <property type="term" value="P:autophagy"/>
    <property type="evidence" value="ECO:0007669"/>
    <property type="project" value="UniProtKB-KW"/>
</dbReference>
<evidence type="ECO:0000313" key="5">
    <source>
        <dbReference type="Proteomes" id="UP000756346"/>
    </source>
</evidence>
<dbReference type="RefSeq" id="XP_046012491.1">
    <property type="nucleotide sequence ID" value="XM_046158683.1"/>
</dbReference>
<evidence type="ECO:0008006" key="6">
    <source>
        <dbReference type="Google" id="ProtNLM"/>
    </source>
</evidence>
<keyword evidence="2" id="KW-0813">Transport</keyword>
<dbReference type="GO" id="GO:0019787">
    <property type="term" value="F:ubiquitin-like protein transferase activity"/>
    <property type="evidence" value="ECO:0007669"/>
    <property type="project" value="InterPro"/>
</dbReference>